<feature type="chain" id="PRO_5045995566" description="Pentapeptide MXKDX repeat protein" evidence="2">
    <location>
        <begin position="27"/>
        <end position="99"/>
    </location>
</feature>
<keyword evidence="4" id="KW-1185">Reference proteome</keyword>
<protein>
    <recommendedName>
        <fullName evidence="5">Pentapeptide MXKDX repeat protein</fullName>
    </recommendedName>
</protein>
<evidence type="ECO:0000313" key="4">
    <source>
        <dbReference type="Proteomes" id="UP001523392"/>
    </source>
</evidence>
<evidence type="ECO:0008006" key="5">
    <source>
        <dbReference type="Google" id="ProtNLM"/>
    </source>
</evidence>
<organism evidence="3 4">
    <name type="scientific">Siccirubricoccus soli</name>
    <dbReference type="NCBI Taxonomy" id="2899147"/>
    <lineage>
        <taxon>Bacteria</taxon>
        <taxon>Pseudomonadati</taxon>
        <taxon>Pseudomonadota</taxon>
        <taxon>Alphaproteobacteria</taxon>
        <taxon>Acetobacterales</taxon>
        <taxon>Roseomonadaceae</taxon>
        <taxon>Siccirubricoccus</taxon>
    </lineage>
</organism>
<reference evidence="3 4" key="1">
    <citation type="submission" date="2021-12" db="EMBL/GenBank/DDBJ databases">
        <title>Siccirubricoccus leaddurans sp. nov., a high concentration Zn2+ tolerance bacterium.</title>
        <authorList>
            <person name="Cao Y."/>
        </authorList>
    </citation>
    <scope>NUCLEOTIDE SEQUENCE [LARGE SCALE GENOMIC DNA]</scope>
    <source>
        <strain evidence="3 4">KC 17139</strain>
    </source>
</reference>
<name>A0ABT1D590_9PROT</name>
<comment type="caution">
    <text evidence="3">The sequence shown here is derived from an EMBL/GenBank/DDBJ whole genome shotgun (WGS) entry which is preliminary data.</text>
</comment>
<dbReference type="Proteomes" id="UP001523392">
    <property type="component" value="Unassembled WGS sequence"/>
</dbReference>
<feature type="region of interest" description="Disordered" evidence="1">
    <location>
        <begin position="29"/>
        <end position="61"/>
    </location>
</feature>
<feature type="signal peptide" evidence="2">
    <location>
        <begin position="1"/>
        <end position="26"/>
    </location>
</feature>
<sequence length="99" mass="10390">MTTKRIPMAAAAALLATALGATVALAQGNQAQTPQAPAPQQAPAPDQGMMGRGGMMGMMNMMGQMDPAQMNRMMENCNRMMEGMQRSPSAPRDTQPGHG</sequence>
<proteinExistence type="predicted"/>
<keyword evidence="2" id="KW-0732">Signal</keyword>
<accession>A0ABT1D590</accession>
<gene>
    <name evidence="3" type="ORF">JYK14_08340</name>
</gene>
<dbReference type="EMBL" id="JAFIRR010000048">
    <property type="protein sequence ID" value="MCO6416175.1"/>
    <property type="molecule type" value="Genomic_DNA"/>
</dbReference>
<evidence type="ECO:0000256" key="1">
    <source>
        <dbReference type="SAM" id="MobiDB-lite"/>
    </source>
</evidence>
<dbReference type="RefSeq" id="WP_252952783.1">
    <property type="nucleotide sequence ID" value="NZ_JAFIRR010000048.1"/>
</dbReference>
<evidence type="ECO:0000313" key="3">
    <source>
        <dbReference type="EMBL" id="MCO6416175.1"/>
    </source>
</evidence>
<evidence type="ECO:0000256" key="2">
    <source>
        <dbReference type="SAM" id="SignalP"/>
    </source>
</evidence>